<feature type="transmembrane region" description="Helical" evidence="8">
    <location>
        <begin position="265"/>
        <end position="289"/>
    </location>
</feature>
<organism evidence="9 10">
    <name type="scientific">Kyrpidia tusciae (strain DSM 2912 / NBRC 15312 / T2)</name>
    <name type="common">Bacillus tusciae</name>
    <dbReference type="NCBI Taxonomy" id="562970"/>
    <lineage>
        <taxon>Bacteria</taxon>
        <taxon>Bacillati</taxon>
        <taxon>Bacillota</taxon>
        <taxon>Bacilli</taxon>
        <taxon>Bacillales</taxon>
        <taxon>Alicyclobacillaceae</taxon>
        <taxon>Kyrpidia</taxon>
    </lineage>
</organism>
<evidence type="ECO:0000256" key="3">
    <source>
        <dbReference type="ARBA" id="ARBA00022448"/>
    </source>
</evidence>
<sequence>MKQQMSRLQFVFLALWLIVGTGILTLPFTIGQITIRDGWISAILLLPGGAVVITVIALFRRVFPNQSLVEALHEALGPFVGRAASLWFIYMIFVTECFVLREGSVFLSTTVLPSTPNYIVAGAFILPVAYVTYQGAEVLGRMAEIITPIGVGVILVLFMLALPYLNPSYLQPVLADGWSPVVRADVVPWAYMWETMFFLQFRGVPGQWMTKGLLITTLLISAIGVIAEFTVIAVLGPGIRYSAYPLLEVVRTIRIADFIERLDTLYVMGVVTTIFLKLSVIHFAFTTAIQNWFAPCQYRRMVWSSAILLWAGSFFLIHNSNAIMDIIMKVVWGYFTSTGLAGPLLAVIVQRWRQHRAIRR</sequence>
<evidence type="ECO:0000256" key="6">
    <source>
        <dbReference type="ARBA" id="ARBA00022989"/>
    </source>
</evidence>
<evidence type="ECO:0000256" key="4">
    <source>
        <dbReference type="ARBA" id="ARBA00022544"/>
    </source>
</evidence>
<dbReference type="GO" id="GO:0009847">
    <property type="term" value="P:spore germination"/>
    <property type="evidence" value="ECO:0007669"/>
    <property type="project" value="InterPro"/>
</dbReference>
<dbReference type="AlphaFoldDB" id="D5WRX2"/>
<evidence type="ECO:0000256" key="8">
    <source>
        <dbReference type="SAM" id="Phobius"/>
    </source>
</evidence>
<keyword evidence="5 8" id="KW-0812">Transmembrane</keyword>
<evidence type="ECO:0000256" key="7">
    <source>
        <dbReference type="ARBA" id="ARBA00023136"/>
    </source>
</evidence>
<dbReference type="PANTHER" id="PTHR34975">
    <property type="entry name" value="SPORE GERMINATION PROTEIN A2"/>
    <property type="match status" value="1"/>
</dbReference>
<evidence type="ECO:0000256" key="2">
    <source>
        <dbReference type="ARBA" id="ARBA00007998"/>
    </source>
</evidence>
<feature type="transmembrane region" description="Helical" evidence="8">
    <location>
        <begin position="330"/>
        <end position="349"/>
    </location>
</feature>
<keyword evidence="6 8" id="KW-1133">Transmembrane helix</keyword>
<evidence type="ECO:0000313" key="10">
    <source>
        <dbReference type="Proteomes" id="UP000002368"/>
    </source>
</evidence>
<dbReference type="Gene3D" id="1.20.1740.10">
    <property type="entry name" value="Amino acid/polyamine transporter I"/>
    <property type="match status" value="1"/>
</dbReference>
<dbReference type="eggNOG" id="COG1457">
    <property type="taxonomic scope" value="Bacteria"/>
</dbReference>
<feature type="transmembrane region" description="Helical" evidence="8">
    <location>
        <begin position="12"/>
        <end position="33"/>
    </location>
</feature>
<reference evidence="9 10" key="1">
    <citation type="journal article" date="2011" name="Stand. Genomic Sci.">
        <title>Complete genome sequence of the thermophilic, hydrogen-oxidizing Bacillus tusciae type strain (T2) and reclassification in the new genus, Kyrpidia gen. nov. as Kyrpidia tusciae comb. nov. and emendation of the family Alicyclobacillaceae da Costa and Rainey, 2010.</title>
        <authorList>
            <person name="Klenk H.P."/>
            <person name="Lapidus A."/>
            <person name="Chertkov O."/>
            <person name="Copeland A."/>
            <person name="Del Rio T.G."/>
            <person name="Nolan M."/>
            <person name="Lucas S."/>
            <person name="Chen F."/>
            <person name="Tice H."/>
            <person name="Cheng J.F."/>
            <person name="Han C."/>
            <person name="Bruce D."/>
            <person name="Goodwin L."/>
            <person name="Pitluck S."/>
            <person name="Pati A."/>
            <person name="Ivanova N."/>
            <person name="Mavromatis K."/>
            <person name="Daum C."/>
            <person name="Chen A."/>
            <person name="Palaniappan K."/>
            <person name="Chang Y.J."/>
            <person name="Land M."/>
            <person name="Hauser L."/>
            <person name="Jeffries C.D."/>
            <person name="Detter J.C."/>
            <person name="Rohde M."/>
            <person name="Abt B."/>
            <person name="Pukall R."/>
            <person name="Goker M."/>
            <person name="Bristow J."/>
            <person name="Markowitz V."/>
            <person name="Hugenholtz P."/>
            <person name="Eisen J.A."/>
        </authorList>
    </citation>
    <scope>NUCLEOTIDE SEQUENCE [LARGE SCALE GENOMIC DNA]</scope>
    <source>
        <strain evidence="9 10">DSM 2912</strain>
    </source>
</reference>
<dbReference type="KEGG" id="bts:Btus_2252"/>
<keyword evidence="3" id="KW-0813">Transport</keyword>
<feature type="transmembrane region" description="Helical" evidence="8">
    <location>
        <begin position="39"/>
        <end position="63"/>
    </location>
</feature>
<keyword evidence="10" id="KW-1185">Reference proteome</keyword>
<protein>
    <submittedName>
        <fullName evidence="9">Spore germination protein</fullName>
    </submittedName>
</protein>
<feature type="transmembrane region" description="Helical" evidence="8">
    <location>
        <begin position="115"/>
        <end position="133"/>
    </location>
</feature>
<dbReference type="GO" id="GO:0016020">
    <property type="term" value="C:membrane"/>
    <property type="evidence" value="ECO:0007669"/>
    <property type="project" value="UniProtKB-SubCell"/>
</dbReference>
<evidence type="ECO:0000313" key="9">
    <source>
        <dbReference type="EMBL" id="ADG06924.1"/>
    </source>
</evidence>
<accession>D5WRX2</accession>
<proteinExistence type="inferred from homology"/>
<keyword evidence="7 8" id="KW-0472">Membrane</keyword>
<feature type="transmembrane region" description="Helical" evidence="8">
    <location>
        <begin position="213"/>
        <end position="236"/>
    </location>
</feature>
<feature type="transmembrane region" description="Helical" evidence="8">
    <location>
        <begin position="75"/>
        <end position="95"/>
    </location>
</feature>
<comment type="similarity">
    <text evidence="2">Belongs to the amino acid-polyamine-organocation (APC) superfamily. Spore germination protein (SGP) (TC 2.A.3.9) family.</text>
</comment>
<dbReference type="NCBIfam" id="TIGR00912">
    <property type="entry name" value="2A0309"/>
    <property type="match status" value="1"/>
</dbReference>
<gene>
    <name evidence="9" type="ordered locus">Btus_2252</name>
</gene>
<dbReference type="EMBL" id="CP002017">
    <property type="protein sequence ID" value="ADG06924.1"/>
    <property type="molecule type" value="Genomic_DNA"/>
</dbReference>
<evidence type="ECO:0000256" key="1">
    <source>
        <dbReference type="ARBA" id="ARBA00004141"/>
    </source>
</evidence>
<dbReference type="Proteomes" id="UP000002368">
    <property type="component" value="Chromosome"/>
</dbReference>
<comment type="subcellular location">
    <subcellularLocation>
        <location evidence="1">Membrane</location>
        <topology evidence="1">Multi-pass membrane protein</topology>
    </subcellularLocation>
</comment>
<feature type="transmembrane region" description="Helical" evidence="8">
    <location>
        <begin position="145"/>
        <end position="166"/>
    </location>
</feature>
<feature type="transmembrane region" description="Helical" evidence="8">
    <location>
        <begin position="301"/>
        <end position="318"/>
    </location>
</feature>
<dbReference type="InterPro" id="IPR004761">
    <property type="entry name" value="Spore_GerAB"/>
</dbReference>
<name>D5WRX2_KYRT2</name>
<evidence type="ECO:0000256" key="5">
    <source>
        <dbReference type="ARBA" id="ARBA00022692"/>
    </source>
</evidence>
<dbReference type="Pfam" id="PF03845">
    <property type="entry name" value="Spore_permease"/>
    <property type="match status" value="1"/>
</dbReference>
<dbReference type="RefSeq" id="WP_013076207.1">
    <property type="nucleotide sequence ID" value="NC_014098.1"/>
</dbReference>
<dbReference type="PANTHER" id="PTHR34975:SF2">
    <property type="entry name" value="SPORE GERMINATION PROTEIN A2"/>
    <property type="match status" value="1"/>
</dbReference>
<keyword evidence="4" id="KW-0309">Germination</keyword>
<dbReference type="STRING" id="562970.Btus_2252"/>
<dbReference type="HOGENOM" id="CLU_047547_1_2_9"/>